<reference evidence="1" key="1">
    <citation type="journal article" date="2018" name="Genome Biol.">
        <title>SKESA: strategic k-mer extension for scrupulous assemblies.</title>
        <authorList>
            <person name="Souvorov A."/>
            <person name="Agarwala R."/>
            <person name="Lipman D.J."/>
        </authorList>
    </citation>
    <scope>NUCLEOTIDE SEQUENCE</scope>
    <source>
        <strain evidence="1">Salmonella enterica</strain>
    </source>
</reference>
<name>A0A6Y4CG29_SALET</name>
<gene>
    <name evidence="1" type="ORF">GB147_14345</name>
</gene>
<protein>
    <submittedName>
        <fullName evidence="1">ANR family transcriptional regulator</fullName>
    </submittedName>
</protein>
<sequence length="52" mass="6000">YSQLAARTERSREYGDAATLWKAAAMLATNLENIEWAMHRKLFCVKMAQYSC</sequence>
<reference evidence="1" key="2">
    <citation type="submission" date="2019-10" db="EMBL/GenBank/DDBJ databases">
        <authorList>
            <consortium name="NCBI Pathogen Detection Project"/>
        </authorList>
    </citation>
    <scope>NUCLEOTIDE SEQUENCE</scope>
    <source>
        <strain evidence="1">Salmonella enterica</strain>
    </source>
</reference>
<evidence type="ECO:0000313" key="1">
    <source>
        <dbReference type="EMBL" id="HAB5515590.1"/>
    </source>
</evidence>
<dbReference type="AlphaFoldDB" id="A0A6Y4CG29"/>
<accession>A0A6Y4CG29</accession>
<dbReference type="InterPro" id="IPR047666">
    <property type="entry name" value="ANR_neg_reg"/>
</dbReference>
<dbReference type="NCBIfam" id="NF033650">
    <property type="entry name" value="ANR_neg_reg"/>
    <property type="match status" value="1"/>
</dbReference>
<comment type="caution">
    <text evidence="1">The sequence shown here is derived from an EMBL/GenBank/DDBJ whole genome shotgun (WGS) entry which is preliminary data.</text>
</comment>
<feature type="non-terminal residue" evidence="1">
    <location>
        <position position="1"/>
    </location>
</feature>
<dbReference type="EMBL" id="DAAHBQ010000053">
    <property type="protein sequence ID" value="HAB5515590.1"/>
    <property type="molecule type" value="Genomic_DNA"/>
</dbReference>
<organism evidence="1">
    <name type="scientific">Salmonella enterica subsp. enterica serovar Mikawasima</name>
    <dbReference type="NCBI Taxonomy" id="149388"/>
    <lineage>
        <taxon>Bacteria</taxon>
        <taxon>Pseudomonadati</taxon>
        <taxon>Pseudomonadota</taxon>
        <taxon>Gammaproteobacteria</taxon>
        <taxon>Enterobacterales</taxon>
        <taxon>Enterobacteriaceae</taxon>
        <taxon>Salmonella</taxon>
    </lineage>
</organism>
<proteinExistence type="predicted"/>